<organism evidence="1 2">
    <name type="scientific">Microtetraspora fusca</name>
    <dbReference type="NCBI Taxonomy" id="1997"/>
    <lineage>
        <taxon>Bacteria</taxon>
        <taxon>Bacillati</taxon>
        <taxon>Actinomycetota</taxon>
        <taxon>Actinomycetes</taxon>
        <taxon>Streptosporangiales</taxon>
        <taxon>Streptosporangiaceae</taxon>
        <taxon>Microtetraspora</taxon>
    </lineage>
</organism>
<evidence type="ECO:0000313" key="1">
    <source>
        <dbReference type="EMBL" id="MFF4777466.1"/>
    </source>
</evidence>
<accession>A0ABW6VDP9</accession>
<keyword evidence="2" id="KW-1185">Reference proteome</keyword>
<sequence>MIAITLDMQVPHSLGSWTLAEAVNSLKASGMTRLIRNSDDLEEHFGGFQRAVRDGQTPTIGQALAAYHVAASTALDDEYYAEDSTMTPRQYGARQAAITRLVFQATRR</sequence>
<name>A0ABW6VDP9_MICFU</name>
<dbReference type="RefSeq" id="WP_387345890.1">
    <property type="nucleotide sequence ID" value="NZ_JBIAXI010000024.1"/>
</dbReference>
<reference evidence="1 2" key="1">
    <citation type="submission" date="2024-10" db="EMBL/GenBank/DDBJ databases">
        <title>The Natural Products Discovery Center: Release of the First 8490 Sequenced Strains for Exploring Actinobacteria Biosynthetic Diversity.</title>
        <authorList>
            <person name="Kalkreuter E."/>
            <person name="Kautsar S.A."/>
            <person name="Yang D."/>
            <person name="Bader C.D."/>
            <person name="Teijaro C.N."/>
            <person name="Fluegel L."/>
            <person name="Davis C.M."/>
            <person name="Simpson J.R."/>
            <person name="Lauterbach L."/>
            <person name="Steele A.D."/>
            <person name="Gui C."/>
            <person name="Meng S."/>
            <person name="Li G."/>
            <person name="Viehrig K."/>
            <person name="Ye F."/>
            <person name="Su P."/>
            <person name="Kiefer A.F."/>
            <person name="Nichols A."/>
            <person name="Cepeda A.J."/>
            <person name="Yan W."/>
            <person name="Fan B."/>
            <person name="Jiang Y."/>
            <person name="Adhikari A."/>
            <person name="Zheng C.-J."/>
            <person name="Schuster L."/>
            <person name="Cowan T.M."/>
            <person name="Smanski M.J."/>
            <person name="Chevrette M.G."/>
            <person name="De Carvalho L.P.S."/>
            <person name="Shen B."/>
        </authorList>
    </citation>
    <scope>NUCLEOTIDE SEQUENCE [LARGE SCALE GENOMIC DNA]</scope>
    <source>
        <strain evidence="1 2">NPDC001281</strain>
    </source>
</reference>
<dbReference type="Proteomes" id="UP001602119">
    <property type="component" value="Unassembled WGS sequence"/>
</dbReference>
<dbReference type="EMBL" id="JBIAXI010000024">
    <property type="protein sequence ID" value="MFF4777466.1"/>
    <property type="molecule type" value="Genomic_DNA"/>
</dbReference>
<gene>
    <name evidence="1" type="ORF">ACFY05_31885</name>
</gene>
<proteinExistence type="predicted"/>
<evidence type="ECO:0000313" key="2">
    <source>
        <dbReference type="Proteomes" id="UP001602119"/>
    </source>
</evidence>
<protein>
    <submittedName>
        <fullName evidence="1">Uncharacterized protein</fullName>
    </submittedName>
</protein>
<comment type="caution">
    <text evidence="1">The sequence shown here is derived from an EMBL/GenBank/DDBJ whole genome shotgun (WGS) entry which is preliminary data.</text>
</comment>